<dbReference type="AlphaFoldDB" id="A0A7R8D5T8"/>
<evidence type="ECO:0000256" key="1">
    <source>
        <dbReference type="SAM" id="MobiDB-lite"/>
    </source>
</evidence>
<protein>
    <submittedName>
        <fullName evidence="2">(salmon louse) hypothetical protein</fullName>
    </submittedName>
</protein>
<gene>
    <name evidence="2" type="ORF">LSAA_12857</name>
</gene>
<evidence type="ECO:0000313" key="3">
    <source>
        <dbReference type="Proteomes" id="UP000675881"/>
    </source>
</evidence>
<proteinExistence type="predicted"/>
<name>A0A7R8D5T8_LEPSM</name>
<accession>A0A7R8D5T8</accession>
<dbReference type="Proteomes" id="UP000675881">
    <property type="component" value="Chromosome 7"/>
</dbReference>
<dbReference type="EMBL" id="HG994586">
    <property type="protein sequence ID" value="CAF3007871.1"/>
    <property type="molecule type" value="Genomic_DNA"/>
</dbReference>
<keyword evidence="3" id="KW-1185">Reference proteome</keyword>
<organism evidence="2 3">
    <name type="scientific">Lepeophtheirus salmonis</name>
    <name type="common">Salmon louse</name>
    <name type="synonym">Caligus salmonis</name>
    <dbReference type="NCBI Taxonomy" id="72036"/>
    <lineage>
        <taxon>Eukaryota</taxon>
        <taxon>Metazoa</taxon>
        <taxon>Ecdysozoa</taxon>
        <taxon>Arthropoda</taxon>
        <taxon>Crustacea</taxon>
        <taxon>Multicrustacea</taxon>
        <taxon>Hexanauplia</taxon>
        <taxon>Copepoda</taxon>
        <taxon>Siphonostomatoida</taxon>
        <taxon>Caligidae</taxon>
        <taxon>Lepeophtheirus</taxon>
    </lineage>
</organism>
<evidence type="ECO:0000313" key="2">
    <source>
        <dbReference type="EMBL" id="CAF3007871.1"/>
    </source>
</evidence>
<feature type="region of interest" description="Disordered" evidence="1">
    <location>
        <begin position="57"/>
        <end position="81"/>
    </location>
</feature>
<sequence>MSTSLLRDLSPISLIALKPAGKVLHQILKNFPNGPVNNLAPNKNNSKIQVQHLITPSSSHITPTPTAGIPPCKELSSPPSECPTVVNLNPNKIEKREKFMKTTAGVLFRIGFQEDLDLEHRSTDIQIIDSFNL</sequence>
<reference evidence="2" key="1">
    <citation type="submission" date="2021-02" db="EMBL/GenBank/DDBJ databases">
        <authorList>
            <person name="Bekaert M."/>
        </authorList>
    </citation>
    <scope>NUCLEOTIDE SEQUENCE</scope>
    <source>
        <strain evidence="2">IoA-00</strain>
    </source>
</reference>
<feature type="compositionally biased region" description="Low complexity" evidence="1">
    <location>
        <begin position="57"/>
        <end position="66"/>
    </location>
</feature>